<keyword evidence="4" id="KW-1185">Reference proteome</keyword>
<accession>A0A846RQS5</accession>
<sequence>MAITRRQWLTVGLCVPLTLAAGAQSAVSGSASGARTALTLLVGAAPGGGWDTVARELQVAMRENNIVANPQVINVPGAAGTIALEQLMQMKGQTDVVMVTGTVMLGGIDVNDSLHDLTETTAIAHLADDYEAIVVPTDSPLESLDDLIRALKDDPGAVSFGGGSLGGTDHLLAGMLAQEVEVDPTEINYVPFAGGGEAVSALLSHSVTAGVSGYNEFADQVTAGNLRLLGIASPERMDGADGPTFAEAGYETYLPNWRGVVAPPGLTDDDSAELTAIISETVATPEWADALKRNKWIDAYQDGREFKSFVGAETQRVEAIIEGLGL</sequence>
<reference evidence="3 4" key="1">
    <citation type="submission" date="2020-03" db="EMBL/GenBank/DDBJ databases">
        <title>Sequencing the genomes of 1000 actinobacteria strains.</title>
        <authorList>
            <person name="Klenk H.-P."/>
        </authorList>
    </citation>
    <scope>NUCLEOTIDE SEQUENCE [LARGE SCALE GENOMIC DNA]</scope>
    <source>
        <strain evidence="3 4">DSM 18964</strain>
    </source>
</reference>
<dbReference type="Gene3D" id="3.40.190.150">
    <property type="entry name" value="Bordetella uptake gene, domain 1"/>
    <property type="match status" value="1"/>
</dbReference>
<dbReference type="InterPro" id="IPR042100">
    <property type="entry name" value="Bug_dom1"/>
</dbReference>
<dbReference type="EMBL" id="JAATJN010000001">
    <property type="protein sequence ID" value="NJC56324.1"/>
    <property type="molecule type" value="Genomic_DNA"/>
</dbReference>
<dbReference type="Proteomes" id="UP000576792">
    <property type="component" value="Unassembled WGS sequence"/>
</dbReference>
<proteinExistence type="inferred from homology"/>
<organism evidence="3 4">
    <name type="scientific">Brevibacterium marinum</name>
    <dbReference type="NCBI Taxonomy" id="418643"/>
    <lineage>
        <taxon>Bacteria</taxon>
        <taxon>Bacillati</taxon>
        <taxon>Actinomycetota</taxon>
        <taxon>Actinomycetes</taxon>
        <taxon>Micrococcales</taxon>
        <taxon>Brevibacteriaceae</taxon>
        <taxon>Brevibacterium</taxon>
    </lineage>
</organism>
<comment type="similarity">
    <text evidence="1">Belongs to the UPF0065 (bug) family.</text>
</comment>
<evidence type="ECO:0000313" key="4">
    <source>
        <dbReference type="Proteomes" id="UP000576792"/>
    </source>
</evidence>
<dbReference type="CDD" id="cd07012">
    <property type="entry name" value="PBP2_Bug_TTT"/>
    <property type="match status" value="1"/>
</dbReference>
<evidence type="ECO:0000256" key="1">
    <source>
        <dbReference type="ARBA" id="ARBA00006987"/>
    </source>
</evidence>
<dbReference type="PANTHER" id="PTHR42928">
    <property type="entry name" value="TRICARBOXYLATE-BINDING PROTEIN"/>
    <property type="match status" value="1"/>
</dbReference>
<keyword evidence="2" id="KW-0732">Signal</keyword>
<gene>
    <name evidence="3" type="ORF">BKA07_001359</name>
</gene>
<feature type="signal peptide" evidence="2">
    <location>
        <begin position="1"/>
        <end position="25"/>
    </location>
</feature>
<dbReference type="AlphaFoldDB" id="A0A846RQS5"/>
<dbReference type="InterPro" id="IPR005064">
    <property type="entry name" value="BUG"/>
</dbReference>
<evidence type="ECO:0000256" key="2">
    <source>
        <dbReference type="SAM" id="SignalP"/>
    </source>
</evidence>
<feature type="chain" id="PRO_5038628224" evidence="2">
    <location>
        <begin position="26"/>
        <end position="326"/>
    </location>
</feature>
<dbReference type="RefSeq" id="WP_167950216.1">
    <property type="nucleotide sequence ID" value="NZ_BAAAPQ010000026.1"/>
</dbReference>
<protein>
    <submittedName>
        <fullName evidence="3">Putative tricarboxylic transport membrane protein</fullName>
    </submittedName>
</protein>
<name>A0A846RQS5_9MICO</name>
<dbReference type="PIRSF" id="PIRSF017082">
    <property type="entry name" value="YflP"/>
    <property type="match status" value="1"/>
</dbReference>
<evidence type="ECO:0000313" key="3">
    <source>
        <dbReference type="EMBL" id="NJC56324.1"/>
    </source>
</evidence>
<dbReference type="SUPFAM" id="SSF53850">
    <property type="entry name" value="Periplasmic binding protein-like II"/>
    <property type="match status" value="1"/>
</dbReference>
<dbReference type="Gene3D" id="3.40.190.10">
    <property type="entry name" value="Periplasmic binding protein-like II"/>
    <property type="match status" value="1"/>
</dbReference>
<comment type="caution">
    <text evidence="3">The sequence shown here is derived from an EMBL/GenBank/DDBJ whole genome shotgun (WGS) entry which is preliminary data.</text>
</comment>
<dbReference type="Pfam" id="PF03401">
    <property type="entry name" value="TctC"/>
    <property type="match status" value="1"/>
</dbReference>
<dbReference type="PANTHER" id="PTHR42928:SF3">
    <property type="entry name" value="UPF0065 PROTEIN YFLP"/>
    <property type="match status" value="1"/>
</dbReference>